<reference evidence="3" key="1">
    <citation type="submission" date="2025-08" db="UniProtKB">
        <authorList>
            <consortium name="RefSeq"/>
        </authorList>
    </citation>
    <scope>IDENTIFICATION</scope>
</reference>
<dbReference type="InterPro" id="IPR032675">
    <property type="entry name" value="LRR_dom_sf"/>
</dbReference>
<dbReference type="RefSeq" id="XP_039129029.1">
    <property type="nucleotide sequence ID" value="XM_039273095.1"/>
</dbReference>
<dbReference type="Pfam" id="PF00560">
    <property type="entry name" value="LRR_1"/>
    <property type="match status" value="1"/>
</dbReference>
<evidence type="ECO:0000313" key="3">
    <source>
        <dbReference type="RefSeq" id="XP_039129029.1"/>
    </source>
</evidence>
<sequence>MHDLIHDLAHFALENECFTSLNSSAAPEIPIRPHHLNLYSDKNYNQADCSIIRTVLKFKTDLSVLSRLKFVRVLDLSDTHINELPASIEHLHHLRYLDLSYTKIRKLPESIYFKALPAGLSQLQNLKTLTRYTVGDEAKNNIGQLRSLNPFSELALDNLQKDHHDEYCLMENAEDVLEALKPPSGVKQLTVSYYPGKQFPIWMGEMQQFQYLHRIELSECRECEQLPPLETLPNLADLSISDMDGIKHIVNNSKGNALQSFPALKGLILYRMKNLEGWCVEEGREANQSLFPCLIRMDIGRCPKLTTMPPIPTLQELYMVRPFRKTQISLVSKERRYFTGVSSLGDSCPPFLKSLEVSGSDALRELPTCPTSLQYLKIDKCRGMESLGPEMGHLTSLSRLELSRCPKLKSFKEGLQQLLPTLKSL</sequence>
<dbReference type="GeneID" id="120265211"/>
<feature type="domain" description="R13L1/DRL21-like LRR repeat region" evidence="1">
    <location>
        <begin position="141"/>
        <end position="243"/>
    </location>
</feature>
<evidence type="ECO:0000259" key="1">
    <source>
        <dbReference type="Pfam" id="PF25019"/>
    </source>
</evidence>
<organism evidence="2 3">
    <name type="scientific">Dioscorea cayennensis subsp. rotundata</name>
    <name type="common">White Guinea yam</name>
    <name type="synonym">Dioscorea rotundata</name>
    <dbReference type="NCBI Taxonomy" id="55577"/>
    <lineage>
        <taxon>Eukaryota</taxon>
        <taxon>Viridiplantae</taxon>
        <taxon>Streptophyta</taxon>
        <taxon>Embryophyta</taxon>
        <taxon>Tracheophyta</taxon>
        <taxon>Spermatophyta</taxon>
        <taxon>Magnoliopsida</taxon>
        <taxon>Liliopsida</taxon>
        <taxon>Dioscoreales</taxon>
        <taxon>Dioscoreaceae</taxon>
        <taxon>Dioscorea</taxon>
    </lineage>
</organism>
<dbReference type="PROSITE" id="PS51450">
    <property type="entry name" value="LRR"/>
    <property type="match status" value="1"/>
</dbReference>
<gene>
    <name evidence="3" type="primary">LOC120265211</name>
</gene>
<proteinExistence type="predicted"/>
<accession>A0AB40BRJ7</accession>
<dbReference type="PANTHER" id="PTHR47186:SF50">
    <property type="entry name" value="FBD DOMAIN-CONTAINING PROTEIN"/>
    <property type="match status" value="1"/>
</dbReference>
<keyword evidence="2" id="KW-1185">Reference proteome</keyword>
<dbReference type="SUPFAM" id="SSF52047">
    <property type="entry name" value="RNI-like"/>
    <property type="match status" value="1"/>
</dbReference>
<evidence type="ECO:0000313" key="2">
    <source>
        <dbReference type="Proteomes" id="UP001515500"/>
    </source>
</evidence>
<dbReference type="Pfam" id="PF25019">
    <property type="entry name" value="LRR_R13L1-DRL21"/>
    <property type="match status" value="1"/>
</dbReference>
<protein>
    <submittedName>
        <fullName evidence="3">Disease resistance protein RGA1</fullName>
    </submittedName>
</protein>
<dbReference type="SUPFAM" id="SSF52058">
    <property type="entry name" value="L domain-like"/>
    <property type="match status" value="1"/>
</dbReference>
<name>A0AB40BRJ7_DIOCR</name>
<dbReference type="InterPro" id="IPR056789">
    <property type="entry name" value="LRR_R13L1-DRL21"/>
</dbReference>
<dbReference type="Gene3D" id="3.80.10.10">
    <property type="entry name" value="Ribonuclease Inhibitor"/>
    <property type="match status" value="2"/>
</dbReference>
<dbReference type="AlphaFoldDB" id="A0AB40BRJ7"/>
<dbReference type="PANTHER" id="PTHR47186">
    <property type="entry name" value="LEUCINE-RICH REPEAT-CONTAINING PROTEIN 57"/>
    <property type="match status" value="1"/>
</dbReference>
<dbReference type="Proteomes" id="UP001515500">
    <property type="component" value="Chromosome 7"/>
</dbReference>
<dbReference type="InterPro" id="IPR001611">
    <property type="entry name" value="Leu-rich_rpt"/>
</dbReference>